<keyword evidence="5" id="KW-1185">Reference proteome</keyword>
<gene>
    <name evidence="4" type="ORF">O4H49_02140</name>
</gene>
<evidence type="ECO:0000259" key="3">
    <source>
        <dbReference type="PROSITE" id="PS51186"/>
    </source>
</evidence>
<dbReference type="InterPro" id="IPR050832">
    <property type="entry name" value="Bact_Acetyltransf"/>
</dbReference>
<proteinExistence type="predicted"/>
<keyword evidence="1" id="KW-0808">Transferase</keyword>
<dbReference type="RefSeq" id="WP_269421759.1">
    <property type="nucleotide sequence ID" value="NZ_JAPWGY010000001.1"/>
</dbReference>
<dbReference type="InterPro" id="IPR000182">
    <property type="entry name" value="GNAT_dom"/>
</dbReference>
<dbReference type="InterPro" id="IPR016181">
    <property type="entry name" value="Acyl_CoA_acyltransferase"/>
</dbReference>
<organism evidence="4 5">
    <name type="scientific">Kiloniella laminariae</name>
    <dbReference type="NCBI Taxonomy" id="454162"/>
    <lineage>
        <taxon>Bacteria</taxon>
        <taxon>Pseudomonadati</taxon>
        <taxon>Pseudomonadota</taxon>
        <taxon>Alphaproteobacteria</taxon>
        <taxon>Rhodospirillales</taxon>
        <taxon>Kiloniellaceae</taxon>
        <taxon>Kiloniella</taxon>
    </lineage>
</organism>
<dbReference type="PANTHER" id="PTHR43877">
    <property type="entry name" value="AMINOALKYLPHOSPHONATE N-ACETYLTRANSFERASE-RELATED-RELATED"/>
    <property type="match status" value="1"/>
</dbReference>
<keyword evidence="2" id="KW-0012">Acyltransferase</keyword>
<dbReference type="Gene3D" id="3.40.630.30">
    <property type="match status" value="1"/>
</dbReference>
<name>A0ABT4LEN4_9PROT</name>
<dbReference type="EMBL" id="JAPWGY010000001">
    <property type="protein sequence ID" value="MCZ4279559.1"/>
    <property type="molecule type" value="Genomic_DNA"/>
</dbReference>
<dbReference type="Proteomes" id="UP001069802">
    <property type="component" value="Unassembled WGS sequence"/>
</dbReference>
<evidence type="ECO:0000256" key="1">
    <source>
        <dbReference type="ARBA" id="ARBA00022679"/>
    </source>
</evidence>
<evidence type="ECO:0000313" key="4">
    <source>
        <dbReference type="EMBL" id="MCZ4279559.1"/>
    </source>
</evidence>
<dbReference type="PANTHER" id="PTHR43877:SF2">
    <property type="entry name" value="AMINOALKYLPHOSPHONATE N-ACETYLTRANSFERASE-RELATED"/>
    <property type="match status" value="1"/>
</dbReference>
<accession>A0ABT4LEN4</accession>
<reference evidence="4" key="1">
    <citation type="submission" date="2022-12" db="EMBL/GenBank/DDBJ databases">
        <title>Bacterial isolates from different developmental stages of Nematostella vectensis.</title>
        <authorList>
            <person name="Fraune S."/>
        </authorList>
    </citation>
    <scope>NUCLEOTIDE SEQUENCE</scope>
    <source>
        <strain evidence="4">G21630-S1</strain>
    </source>
</reference>
<evidence type="ECO:0000256" key="2">
    <source>
        <dbReference type="ARBA" id="ARBA00023315"/>
    </source>
</evidence>
<dbReference type="SUPFAM" id="SSF55729">
    <property type="entry name" value="Acyl-CoA N-acyltransferases (Nat)"/>
    <property type="match status" value="1"/>
</dbReference>
<feature type="domain" description="N-acetyltransferase" evidence="3">
    <location>
        <begin position="13"/>
        <end position="172"/>
    </location>
</feature>
<dbReference type="CDD" id="cd04301">
    <property type="entry name" value="NAT_SF"/>
    <property type="match status" value="1"/>
</dbReference>
<dbReference type="PROSITE" id="PS51186">
    <property type="entry name" value="GNAT"/>
    <property type="match status" value="1"/>
</dbReference>
<evidence type="ECO:0000313" key="5">
    <source>
        <dbReference type="Proteomes" id="UP001069802"/>
    </source>
</evidence>
<protein>
    <submittedName>
        <fullName evidence="4">GNAT family N-acetyltransferase</fullName>
    </submittedName>
</protein>
<dbReference type="Pfam" id="PF00583">
    <property type="entry name" value="Acetyltransf_1"/>
    <property type="match status" value="1"/>
</dbReference>
<comment type="caution">
    <text evidence="4">The sequence shown here is derived from an EMBL/GenBank/DDBJ whole genome shotgun (WGS) entry which is preliminary data.</text>
</comment>
<sequence length="172" mass="19182">MPNATLSTDKLPYHLRPATDNDSAAAIDLVQRSYAEYTDQGVVFDLEEESDLKQLATAFDQAGGEIFALTPSNQPTVLASIGGYQNTADGRLEVKKLYVCPNHRGQGAGKRLLDHIINRAKSSSAQELMLWTDTRFTKAHRLYEKYGFTKGPVTRQLQDKSNTEEFSYHLAL</sequence>